<evidence type="ECO:0000313" key="2">
    <source>
        <dbReference type="Proteomes" id="UP000268727"/>
    </source>
</evidence>
<evidence type="ECO:0000313" key="1">
    <source>
        <dbReference type="EMBL" id="ROP38290.1"/>
    </source>
</evidence>
<name>A0A3N1H6Y3_9PSEU</name>
<sequence>MSGVERPLTLFHLPDGSSVVFYAYPHEAFFTEAPDETEAAQALFSRLHDCSSAV</sequence>
<dbReference type="RefSeq" id="WP_170185126.1">
    <property type="nucleotide sequence ID" value="NZ_RJKM01000001.1"/>
</dbReference>
<protein>
    <submittedName>
        <fullName evidence="1">Uncharacterized protein</fullName>
    </submittedName>
</protein>
<dbReference type="EMBL" id="RJKM01000001">
    <property type="protein sequence ID" value="ROP38290.1"/>
    <property type="molecule type" value="Genomic_DNA"/>
</dbReference>
<accession>A0A3N1H6Y3</accession>
<proteinExistence type="predicted"/>
<dbReference type="Proteomes" id="UP000268727">
    <property type="component" value="Unassembled WGS sequence"/>
</dbReference>
<organism evidence="1 2">
    <name type="scientific">Saccharothrix texasensis</name>
    <dbReference type="NCBI Taxonomy" id="103734"/>
    <lineage>
        <taxon>Bacteria</taxon>
        <taxon>Bacillati</taxon>
        <taxon>Actinomycetota</taxon>
        <taxon>Actinomycetes</taxon>
        <taxon>Pseudonocardiales</taxon>
        <taxon>Pseudonocardiaceae</taxon>
        <taxon>Saccharothrix</taxon>
    </lineage>
</organism>
<reference evidence="1 2" key="1">
    <citation type="submission" date="2018-11" db="EMBL/GenBank/DDBJ databases">
        <title>Sequencing the genomes of 1000 actinobacteria strains.</title>
        <authorList>
            <person name="Klenk H.-P."/>
        </authorList>
    </citation>
    <scope>NUCLEOTIDE SEQUENCE [LARGE SCALE GENOMIC DNA]</scope>
    <source>
        <strain evidence="1 2">DSM 44231</strain>
    </source>
</reference>
<keyword evidence="2" id="KW-1185">Reference proteome</keyword>
<comment type="caution">
    <text evidence="1">The sequence shown here is derived from an EMBL/GenBank/DDBJ whole genome shotgun (WGS) entry which is preliminary data.</text>
</comment>
<gene>
    <name evidence="1" type="ORF">EDD40_3643</name>
</gene>
<dbReference type="AlphaFoldDB" id="A0A3N1H6Y3"/>